<proteinExistence type="predicted"/>
<dbReference type="AlphaFoldDB" id="A0AAE0XVF9"/>
<organism evidence="1 2">
    <name type="scientific">Elysia crispata</name>
    <name type="common">lettuce slug</name>
    <dbReference type="NCBI Taxonomy" id="231223"/>
    <lineage>
        <taxon>Eukaryota</taxon>
        <taxon>Metazoa</taxon>
        <taxon>Spiralia</taxon>
        <taxon>Lophotrochozoa</taxon>
        <taxon>Mollusca</taxon>
        <taxon>Gastropoda</taxon>
        <taxon>Heterobranchia</taxon>
        <taxon>Euthyneura</taxon>
        <taxon>Panpulmonata</taxon>
        <taxon>Sacoglossa</taxon>
        <taxon>Placobranchoidea</taxon>
        <taxon>Plakobranchidae</taxon>
        <taxon>Elysia</taxon>
    </lineage>
</organism>
<name>A0AAE0XVF9_9GAST</name>
<gene>
    <name evidence="1" type="ORF">RRG08_007310</name>
</gene>
<comment type="caution">
    <text evidence="1">The sequence shown here is derived from an EMBL/GenBank/DDBJ whole genome shotgun (WGS) entry which is preliminary data.</text>
</comment>
<keyword evidence="2" id="KW-1185">Reference proteome</keyword>
<accession>A0AAE0XVF9</accession>
<feature type="non-terminal residue" evidence="1">
    <location>
        <position position="1"/>
    </location>
</feature>
<sequence length="70" mass="7892">MQLDDKPFRMNSGVLLAALILLTTVSSYSASDQPRRRLTARDMKERLGQQHLLFGKRGINPNANSLFFGK</sequence>
<dbReference type="Proteomes" id="UP001283361">
    <property type="component" value="Unassembled WGS sequence"/>
</dbReference>
<dbReference type="EMBL" id="JAWDGP010007453">
    <property type="protein sequence ID" value="KAK3717714.1"/>
    <property type="molecule type" value="Genomic_DNA"/>
</dbReference>
<protein>
    <submittedName>
        <fullName evidence="1">Uncharacterized protein</fullName>
    </submittedName>
</protein>
<reference evidence="1" key="1">
    <citation type="journal article" date="2023" name="G3 (Bethesda)">
        <title>A reference genome for the long-term kleptoplast-retaining sea slug Elysia crispata morphotype clarki.</title>
        <authorList>
            <person name="Eastman K.E."/>
            <person name="Pendleton A.L."/>
            <person name="Shaikh M.A."/>
            <person name="Suttiyut T."/>
            <person name="Ogas R."/>
            <person name="Tomko P."/>
            <person name="Gavelis G."/>
            <person name="Widhalm J.R."/>
            <person name="Wisecaver J.H."/>
        </authorList>
    </citation>
    <scope>NUCLEOTIDE SEQUENCE</scope>
    <source>
        <strain evidence="1">ECLA1</strain>
    </source>
</reference>
<evidence type="ECO:0000313" key="2">
    <source>
        <dbReference type="Proteomes" id="UP001283361"/>
    </source>
</evidence>
<evidence type="ECO:0000313" key="1">
    <source>
        <dbReference type="EMBL" id="KAK3717714.1"/>
    </source>
</evidence>